<evidence type="ECO:0000313" key="2">
    <source>
        <dbReference type="EMBL" id="KAB8305144.1"/>
    </source>
</evidence>
<reference evidence="2 3" key="1">
    <citation type="submission" date="2019-06" db="EMBL/GenBank/DDBJ databases">
        <title>Genome Sequence of the Brown Rot Fungal Pathogen Monilinia laxa.</title>
        <authorList>
            <person name="De Miccolis Angelini R.M."/>
            <person name="Landi L."/>
            <person name="Abate D."/>
            <person name="Pollastro S."/>
            <person name="Romanazzi G."/>
            <person name="Faretra F."/>
        </authorList>
    </citation>
    <scope>NUCLEOTIDE SEQUENCE [LARGE SCALE GENOMIC DNA]</scope>
    <source>
        <strain evidence="2 3">Mlax316</strain>
    </source>
</reference>
<feature type="compositionally biased region" description="Basic residues" evidence="1">
    <location>
        <begin position="156"/>
        <end position="165"/>
    </location>
</feature>
<gene>
    <name evidence="2" type="ORF">EYC80_004438</name>
</gene>
<keyword evidence="3" id="KW-1185">Reference proteome</keyword>
<comment type="caution">
    <text evidence="2">The sequence shown here is derived from an EMBL/GenBank/DDBJ whole genome shotgun (WGS) entry which is preliminary data.</text>
</comment>
<feature type="compositionally biased region" description="Polar residues" evidence="1">
    <location>
        <begin position="139"/>
        <end position="154"/>
    </location>
</feature>
<dbReference type="EMBL" id="VIGI01000001">
    <property type="protein sequence ID" value="KAB8305144.1"/>
    <property type="molecule type" value="Genomic_DNA"/>
</dbReference>
<feature type="region of interest" description="Disordered" evidence="1">
    <location>
        <begin position="112"/>
        <end position="177"/>
    </location>
</feature>
<dbReference type="AlphaFoldDB" id="A0A5N6KMS0"/>
<evidence type="ECO:0000313" key="3">
    <source>
        <dbReference type="Proteomes" id="UP000326757"/>
    </source>
</evidence>
<dbReference type="Proteomes" id="UP000326757">
    <property type="component" value="Unassembled WGS sequence"/>
</dbReference>
<organism evidence="2 3">
    <name type="scientific">Monilinia laxa</name>
    <name type="common">Brown rot fungus</name>
    <name type="synonym">Sclerotinia laxa</name>
    <dbReference type="NCBI Taxonomy" id="61186"/>
    <lineage>
        <taxon>Eukaryota</taxon>
        <taxon>Fungi</taxon>
        <taxon>Dikarya</taxon>
        <taxon>Ascomycota</taxon>
        <taxon>Pezizomycotina</taxon>
        <taxon>Leotiomycetes</taxon>
        <taxon>Helotiales</taxon>
        <taxon>Sclerotiniaceae</taxon>
        <taxon>Monilinia</taxon>
    </lineage>
</organism>
<accession>A0A5N6KMS0</accession>
<protein>
    <submittedName>
        <fullName evidence="2">Uncharacterized protein</fullName>
    </submittedName>
</protein>
<proteinExistence type="predicted"/>
<dbReference type="OrthoDB" id="3536614at2759"/>
<sequence length="266" mass="29318">MEGSSFQMQADCTNCDGEKNQILTTSLKINVQTLRVSSGNTNSTDDTAMSGFEYAMAGIANSLASKKNSKPHSSINTGEIQQQVDMARILQLTIRALQPATDKAINKCAKRNGIQGAEAKPRAKRTSRSHQKLLGNDKVTLSNHLGNRTVTAPNSKLKKKKKKKKNGAEQRGDPCRERLTRRLKSDALMTSNAQKAAKKTVDKFKDIHDQAPNPREWQTLYEQEYQARTAVLRARQLRDEQALLSALDGLSLGGSKSTGDDYDSIL</sequence>
<name>A0A5N6KMS0_MONLA</name>
<feature type="compositionally biased region" description="Basic residues" evidence="1">
    <location>
        <begin position="122"/>
        <end position="131"/>
    </location>
</feature>
<evidence type="ECO:0000256" key="1">
    <source>
        <dbReference type="SAM" id="MobiDB-lite"/>
    </source>
</evidence>
<feature type="compositionally biased region" description="Basic and acidic residues" evidence="1">
    <location>
        <begin position="166"/>
        <end position="177"/>
    </location>
</feature>